<evidence type="ECO:0000313" key="6">
    <source>
        <dbReference type="EMBL" id="GGD74671.1"/>
    </source>
</evidence>
<dbReference type="PANTHER" id="PTHR11496:SF102">
    <property type="entry name" value="ALCOHOL DEHYDROGENASE 4"/>
    <property type="match status" value="1"/>
</dbReference>
<dbReference type="Gene3D" id="3.40.50.1970">
    <property type="match status" value="1"/>
</dbReference>
<reference evidence="6" key="4">
    <citation type="submission" date="2024-05" db="EMBL/GenBank/DDBJ databases">
        <authorList>
            <person name="Sun Q."/>
            <person name="Zhou Y."/>
        </authorList>
    </citation>
    <scope>NUCLEOTIDE SEQUENCE</scope>
    <source>
        <strain evidence="6">CGMCC 1.11013</strain>
    </source>
</reference>
<organism evidence="7 8">
    <name type="scientific">Caballeronia grimmiae</name>
    <dbReference type="NCBI Taxonomy" id="1071679"/>
    <lineage>
        <taxon>Bacteria</taxon>
        <taxon>Pseudomonadati</taxon>
        <taxon>Pseudomonadota</taxon>
        <taxon>Betaproteobacteria</taxon>
        <taxon>Burkholderiales</taxon>
        <taxon>Burkholderiaceae</taxon>
        <taxon>Caballeronia</taxon>
    </lineage>
</organism>
<protein>
    <submittedName>
        <fullName evidence="7">Maleylacetate reductase</fullName>
    </submittedName>
</protein>
<dbReference type="OrthoDB" id="3812122at2"/>
<dbReference type="InterPro" id="IPR034786">
    <property type="entry name" value="MAR"/>
</dbReference>
<evidence type="ECO:0000313" key="7">
    <source>
        <dbReference type="EMBL" id="KDR30478.1"/>
    </source>
</evidence>
<dbReference type="GO" id="GO:0004022">
    <property type="term" value="F:alcohol dehydrogenase (NAD+) activity"/>
    <property type="evidence" value="ECO:0007669"/>
    <property type="project" value="TreeGrafter"/>
</dbReference>
<dbReference type="eggNOG" id="COG1454">
    <property type="taxonomic scope" value="Bacteria"/>
</dbReference>
<proteinExistence type="inferred from homology"/>
<dbReference type="EMBL" id="JFHE01000026">
    <property type="protein sequence ID" value="KDR30478.1"/>
    <property type="molecule type" value="Genomic_DNA"/>
</dbReference>
<evidence type="ECO:0000259" key="4">
    <source>
        <dbReference type="Pfam" id="PF00465"/>
    </source>
</evidence>
<keyword evidence="9" id="KW-1185">Reference proteome</keyword>
<evidence type="ECO:0000313" key="8">
    <source>
        <dbReference type="Proteomes" id="UP000027439"/>
    </source>
</evidence>
<dbReference type="AlphaFoldDB" id="A0A069NPT6"/>
<feature type="domain" description="Alcohol dehydrogenase iron-type/glycerol dehydrogenase GldA" evidence="4">
    <location>
        <begin position="15"/>
        <end position="157"/>
    </location>
</feature>
<dbReference type="InterPro" id="IPR039697">
    <property type="entry name" value="Alcohol_dehydrogenase_Fe"/>
</dbReference>
<reference evidence="6" key="1">
    <citation type="journal article" date="2014" name="Int. J. Syst. Evol. Microbiol.">
        <title>Complete genome of a new Firmicutes species belonging to the dominant human colonic microbiota ('Ruminococcus bicirculans') reveals two chromosomes and a selective capacity to utilize plant glucans.</title>
        <authorList>
            <consortium name="NISC Comparative Sequencing Program"/>
            <person name="Wegmann U."/>
            <person name="Louis P."/>
            <person name="Goesmann A."/>
            <person name="Henrissat B."/>
            <person name="Duncan S.H."/>
            <person name="Flint H.J."/>
        </authorList>
    </citation>
    <scope>NUCLEOTIDE SEQUENCE</scope>
    <source>
        <strain evidence="6">CGMCC 1.11013</strain>
    </source>
</reference>
<dbReference type="Proteomes" id="UP000597138">
    <property type="component" value="Unassembled WGS sequence"/>
</dbReference>
<dbReference type="GO" id="GO:0046872">
    <property type="term" value="F:metal ion binding"/>
    <property type="evidence" value="ECO:0007669"/>
    <property type="project" value="InterPro"/>
</dbReference>
<gene>
    <name evidence="6" type="primary">macA</name>
    <name evidence="7" type="ORF">BG57_14500</name>
    <name evidence="6" type="ORF">GCM10010985_31430</name>
</gene>
<dbReference type="SUPFAM" id="SSF56796">
    <property type="entry name" value="Dehydroquinate synthase-like"/>
    <property type="match status" value="1"/>
</dbReference>
<evidence type="ECO:0000256" key="1">
    <source>
        <dbReference type="ARBA" id="ARBA00007358"/>
    </source>
</evidence>
<keyword evidence="2" id="KW-0560">Oxidoreductase</keyword>
<dbReference type="Pfam" id="PF25137">
    <property type="entry name" value="ADH_Fe_C"/>
    <property type="match status" value="1"/>
</dbReference>
<dbReference type="Pfam" id="PF00465">
    <property type="entry name" value="Fe-ADH"/>
    <property type="match status" value="1"/>
</dbReference>
<dbReference type="Gene3D" id="1.20.1090.10">
    <property type="entry name" value="Dehydroquinate synthase-like - alpha domain"/>
    <property type="match status" value="1"/>
</dbReference>
<evidence type="ECO:0000313" key="9">
    <source>
        <dbReference type="Proteomes" id="UP000597138"/>
    </source>
</evidence>
<dbReference type="STRING" id="1071679.BG57_14500"/>
<accession>A0A069NPT6</accession>
<dbReference type="RefSeq" id="WP_035967972.1">
    <property type="nucleotide sequence ID" value="NZ_BMEG01000005.1"/>
</dbReference>
<feature type="domain" description="Fe-containing alcohol dehydrogenase-like C-terminal" evidence="5">
    <location>
        <begin position="170"/>
        <end position="351"/>
    </location>
</feature>
<dbReference type="CDD" id="cd08177">
    <property type="entry name" value="MAR"/>
    <property type="match status" value="1"/>
</dbReference>
<comment type="caution">
    <text evidence="7">The sequence shown here is derived from an EMBL/GenBank/DDBJ whole genome shotgun (WGS) entry which is preliminary data.</text>
</comment>
<sequence>MEDVSPMRFDYHALPSRVLFGAGRRRETPEVARQLGCTRPLIVSTPEQKDLAGAIASLFTGSPAQIFPEAAMHTPWDVTARALSLTQASAVDSLIAVGGGSAIGLAKALALRTGLPQIALPTTYAGSEVTPIIGETQDGEKRTRRTLDVLPEAVIYDVELTLTLPARLSATSGLNAMAHAVEALYSVDANPVTSIMAEQGIAALAAALPEILADPASRDARSRAQYGAWLCGTCLGSVGMALHHKVCHVLGGTFDLPHADTHAIMLAHVVAYQAGAAPHAMRRIARALGADDAWTGLHALAARLQVPQSLAEIGMPHEGIGRAAELVLQETYANPRTPDYESITLMLERAWHGAAPQPDSP</sequence>
<dbReference type="InterPro" id="IPR001670">
    <property type="entry name" value="ADH_Fe/GldA"/>
</dbReference>
<reference evidence="7 8" key="2">
    <citation type="submission" date="2014-03" db="EMBL/GenBank/DDBJ databases">
        <title>Draft Genome Sequences of Four Burkholderia Strains.</title>
        <authorList>
            <person name="Liu X.Y."/>
            <person name="Li C.X."/>
            <person name="Xu J.H."/>
        </authorList>
    </citation>
    <scope>NUCLEOTIDE SEQUENCE [LARGE SCALE GENOMIC DNA]</scope>
    <source>
        <strain evidence="7 8">R27</strain>
    </source>
</reference>
<dbReference type="InterPro" id="IPR056798">
    <property type="entry name" value="ADH_Fe_C"/>
</dbReference>
<keyword evidence="3" id="KW-0520">NAD</keyword>
<dbReference type="GO" id="GO:0018506">
    <property type="term" value="F:maleylacetate reductase activity"/>
    <property type="evidence" value="ECO:0007669"/>
    <property type="project" value="InterPro"/>
</dbReference>
<comment type="similarity">
    <text evidence="1">Belongs to the iron-containing alcohol dehydrogenase family.</text>
</comment>
<dbReference type="PANTHER" id="PTHR11496">
    <property type="entry name" value="ALCOHOL DEHYDROGENASE"/>
    <property type="match status" value="1"/>
</dbReference>
<evidence type="ECO:0000256" key="3">
    <source>
        <dbReference type="ARBA" id="ARBA00023027"/>
    </source>
</evidence>
<reference evidence="9" key="3">
    <citation type="journal article" date="2019" name="Int. J. Syst. Evol. Microbiol.">
        <title>The Global Catalogue of Microorganisms (GCM) 10K type strain sequencing project: providing services to taxonomists for standard genome sequencing and annotation.</title>
        <authorList>
            <consortium name="The Broad Institute Genomics Platform"/>
            <consortium name="The Broad Institute Genome Sequencing Center for Infectious Disease"/>
            <person name="Wu L."/>
            <person name="Ma J."/>
        </authorList>
    </citation>
    <scope>NUCLEOTIDE SEQUENCE [LARGE SCALE GENOMIC DNA]</scope>
    <source>
        <strain evidence="9">CGMCC 1.11013</strain>
    </source>
</reference>
<name>A0A069NPT6_9BURK</name>
<evidence type="ECO:0000256" key="2">
    <source>
        <dbReference type="ARBA" id="ARBA00023002"/>
    </source>
</evidence>
<evidence type="ECO:0000259" key="5">
    <source>
        <dbReference type="Pfam" id="PF25137"/>
    </source>
</evidence>
<dbReference type="Proteomes" id="UP000027439">
    <property type="component" value="Unassembled WGS sequence"/>
</dbReference>
<dbReference type="EMBL" id="BMEG01000005">
    <property type="protein sequence ID" value="GGD74671.1"/>
    <property type="molecule type" value="Genomic_DNA"/>
</dbReference>